<evidence type="ECO:0000313" key="6">
    <source>
        <dbReference type="Proteomes" id="UP000028990"/>
    </source>
</evidence>
<dbReference type="SUPFAM" id="SSF52042">
    <property type="entry name" value="Ribosomal protein L32e"/>
    <property type="match status" value="1"/>
</dbReference>
<dbReference type="Pfam" id="PF01655">
    <property type="entry name" value="Ribosomal_L32e"/>
    <property type="match status" value="1"/>
</dbReference>
<dbReference type="SMART" id="SM01393">
    <property type="entry name" value="Ribosomal_L32e"/>
    <property type="match status" value="1"/>
</dbReference>
<keyword evidence="2 5" id="KW-0689">Ribosomal protein</keyword>
<name>A0A091DNF5_FUKDA</name>
<protein>
    <recommendedName>
        <fullName evidence="4">60S ribosomal protein L32</fullName>
    </recommendedName>
</protein>
<dbReference type="EMBL" id="KN122247">
    <property type="protein sequence ID" value="KFO31790.1"/>
    <property type="molecule type" value="Genomic_DNA"/>
</dbReference>
<dbReference type="PANTHER" id="PTHR23413">
    <property type="entry name" value="60S RIBOSOMAL PROTEIN L32 AND DNA-DIRECTED RNA POLYMERASE II, SUBUNIT N"/>
    <property type="match status" value="1"/>
</dbReference>
<dbReference type="AlphaFoldDB" id="A0A091DNF5"/>
<dbReference type="InterPro" id="IPR001515">
    <property type="entry name" value="Ribosomal_eL32"/>
</dbReference>
<sequence>MVAFRSLVKPEIIKKRAKKFIRHQSDRYIEVQSNWRKPRGMDNRVGEDLDAQHRLWKQQKDKAHAAFWKFLVHNIKELQCLLQEPQDHRGRAAQLAIRVTHPSARCAAKKTSRRFMCT</sequence>
<keyword evidence="6" id="KW-1185">Reference proteome</keyword>
<dbReference type="PANTHER" id="PTHR23413:SF1">
    <property type="entry name" value="RIBOSOMAL PROTEIN L32"/>
    <property type="match status" value="1"/>
</dbReference>
<organism evidence="5 6">
    <name type="scientific">Fukomys damarensis</name>
    <name type="common">Damaraland mole rat</name>
    <name type="synonym">Cryptomys damarensis</name>
    <dbReference type="NCBI Taxonomy" id="885580"/>
    <lineage>
        <taxon>Eukaryota</taxon>
        <taxon>Metazoa</taxon>
        <taxon>Chordata</taxon>
        <taxon>Craniata</taxon>
        <taxon>Vertebrata</taxon>
        <taxon>Euteleostomi</taxon>
        <taxon>Mammalia</taxon>
        <taxon>Eutheria</taxon>
        <taxon>Euarchontoglires</taxon>
        <taxon>Glires</taxon>
        <taxon>Rodentia</taxon>
        <taxon>Hystricomorpha</taxon>
        <taxon>Bathyergidae</taxon>
        <taxon>Fukomys</taxon>
    </lineage>
</organism>
<dbReference type="GO" id="GO:0003735">
    <property type="term" value="F:structural constituent of ribosome"/>
    <property type="evidence" value="ECO:0007669"/>
    <property type="project" value="InterPro"/>
</dbReference>
<dbReference type="InterPro" id="IPR036351">
    <property type="entry name" value="Ribosomal_eL32_sf"/>
</dbReference>
<evidence type="ECO:0000256" key="1">
    <source>
        <dbReference type="ARBA" id="ARBA00008431"/>
    </source>
</evidence>
<accession>A0A091DNF5</accession>
<evidence type="ECO:0000256" key="2">
    <source>
        <dbReference type="ARBA" id="ARBA00022980"/>
    </source>
</evidence>
<evidence type="ECO:0000313" key="5">
    <source>
        <dbReference type="EMBL" id="KFO31790.1"/>
    </source>
</evidence>
<dbReference type="GO" id="GO:0006412">
    <property type="term" value="P:translation"/>
    <property type="evidence" value="ECO:0007669"/>
    <property type="project" value="InterPro"/>
</dbReference>
<comment type="similarity">
    <text evidence="1">Belongs to the eukaryotic ribosomal protein eL32 family.</text>
</comment>
<evidence type="ECO:0000256" key="3">
    <source>
        <dbReference type="ARBA" id="ARBA00023274"/>
    </source>
</evidence>
<keyword evidence="3" id="KW-0687">Ribonucleoprotein</keyword>
<evidence type="ECO:0000256" key="4">
    <source>
        <dbReference type="ARBA" id="ARBA00035335"/>
    </source>
</evidence>
<dbReference type="GO" id="GO:0022625">
    <property type="term" value="C:cytosolic large ribosomal subunit"/>
    <property type="evidence" value="ECO:0007669"/>
    <property type="project" value="TreeGrafter"/>
</dbReference>
<gene>
    <name evidence="5" type="ORF">H920_06831</name>
</gene>
<reference evidence="5 6" key="1">
    <citation type="submission" date="2013-11" db="EMBL/GenBank/DDBJ databases">
        <title>The Damaraland mole rat (Fukomys damarensis) genome and evolution of African mole rats.</title>
        <authorList>
            <person name="Gladyshev V.N."/>
            <person name="Fang X."/>
        </authorList>
    </citation>
    <scope>NUCLEOTIDE SEQUENCE [LARGE SCALE GENOMIC DNA]</scope>
    <source>
        <tissue evidence="5">Liver</tissue>
    </source>
</reference>
<proteinExistence type="inferred from homology"/>
<dbReference type="Proteomes" id="UP000028990">
    <property type="component" value="Unassembled WGS sequence"/>
</dbReference>